<dbReference type="Pfam" id="PF13738">
    <property type="entry name" value="Pyr_redox_3"/>
    <property type="match status" value="1"/>
</dbReference>
<dbReference type="InterPro" id="IPR029731">
    <property type="entry name" value="OSGIN1/2"/>
</dbReference>
<dbReference type="Gene3D" id="3.50.50.60">
    <property type="entry name" value="FAD/NAD(P)-binding domain"/>
    <property type="match status" value="1"/>
</dbReference>
<keyword evidence="3" id="KW-1185">Reference proteome</keyword>
<dbReference type="PRINTS" id="PR00368">
    <property type="entry name" value="FADPNR"/>
</dbReference>
<proteinExistence type="predicted"/>
<dbReference type="PANTHER" id="PTHR15192">
    <property type="entry name" value="PROTEIN CBG05349"/>
    <property type="match status" value="1"/>
</dbReference>
<reference evidence="2 3" key="1">
    <citation type="journal article" date="2023" name="Arcadia Sci">
        <title>De novo assembly of a long-read Amblyomma americanum tick genome.</title>
        <authorList>
            <person name="Chou S."/>
            <person name="Poskanzer K.E."/>
            <person name="Rollins M."/>
            <person name="Thuy-Boun P.S."/>
        </authorList>
    </citation>
    <scope>NUCLEOTIDE SEQUENCE [LARGE SCALE GENOMIC DNA]</scope>
    <source>
        <strain evidence="2">F_SG_1</strain>
        <tissue evidence="2">Salivary glands</tissue>
    </source>
</reference>
<dbReference type="SUPFAM" id="SSF51905">
    <property type="entry name" value="FAD/NAD(P)-binding domain"/>
    <property type="match status" value="1"/>
</dbReference>
<dbReference type="Proteomes" id="UP001321473">
    <property type="component" value="Unassembled WGS sequence"/>
</dbReference>
<evidence type="ECO:0008006" key="4">
    <source>
        <dbReference type="Google" id="ProtNLM"/>
    </source>
</evidence>
<protein>
    <recommendedName>
        <fullName evidence="4">Oxidative stress-induced growth inhibitor</fullName>
    </recommendedName>
</protein>
<dbReference type="InterPro" id="IPR036188">
    <property type="entry name" value="FAD/NAD-bd_sf"/>
</dbReference>
<dbReference type="PANTHER" id="PTHR15192:SF8">
    <property type="entry name" value="FAD_NAD(P)-BINDING DOMAIN-CONTAINING PROTEIN"/>
    <property type="match status" value="1"/>
</dbReference>
<feature type="region of interest" description="Disordered" evidence="1">
    <location>
        <begin position="1"/>
        <end position="25"/>
    </location>
</feature>
<organism evidence="2 3">
    <name type="scientific">Amblyomma americanum</name>
    <name type="common">Lone star tick</name>
    <dbReference type="NCBI Taxonomy" id="6943"/>
    <lineage>
        <taxon>Eukaryota</taxon>
        <taxon>Metazoa</taxon>
        <taxon>Ecdysozoa</taxon>
        <taxon>Arthropoda</taxon>
        <taxon>Chelicerata</taxon>
        <taxon>Arachnida</taxon>
        <taxon>Acari</taxon>
        <taxon>Parasitiformes</taxon>
        <taxon>Ixodida</taxon>
        <taxon>Ixodoidea</taxon>
        <taxon>Ixodidae</taxon>
        <taxon>Amblyomminae</taxon>
        <taxon>Amblyomma</taxon>
    </lineage>
</organism>
<sequence length="530" mass="58394">MGRPEKPCEKTTPREGVVRPYAPSSTERLPLRARLTWQACDTPRADLRQHGGATRFLSTPLHAELFPWTGHSQEIREVPANMAIYKDVVVIGNGPSGITMSYFLAGNWPYYAPGTCHPNPYLHARLEDNRSLPLVEQDLSLLSSGLEGRSCNPVSLLLDTLCHPDADLGSDEPSALTWVHDPSKALDHIVLGNGLPGGSWQRMDGGILTISLGSWMELPDLTFKEWDSSKPQPPQDSPNCQNRVSVQRVAQYYRDYVDLKGLQHYFQNFACVQSVRPIDDPEGDHLWEVKGMNKQTGTSFCYITPHVVLAAGHYDAPRKLGVPGEDLPFVSHDLGQLEVLLRDTKSSITKLAVVGSGLSAADAVIAARFHGVDVCHVFRKKVDDPELVFNQLPRSMYPEYHKVHQMMSSAEHYPGYKAYAHCQVRCIHADGRMELDSGTEIRDISHVLVLIGSHPNLDFLPSAGQQLGLVAGLLVDCRANPIQIDPYTHETVALKGVYALGPLVGDNFVRFLQGGALAVTAHIWRGLGGT</sequence>
<dbReference type="EMBL" id="JARKHS020000193">
    <property type="protein sequence ID" value="KAK8789057.1"/>
    <property type="molecule type" value="Genomic_DNA"/>
</dbReference>
<feature type="compositionally biased region" description="Basic and acidic residues" evidence="1">
    <location>
        <begin position="1"/>
        <end position="17"/>
    </location>
</feature>
<dbReference type="AlphaFoldDB" id="A0AAQ4FNX6"/>
<gene>
    <name evidence="2" type="ORF">V5799_021169</name>
</gene>
<name>A0AAQ4FNX6_AMBAM</name>
<accession>A0AAQ4FNX6</accession>
<evidence type="ECO:0000256" key="1">
    <source>
        <dbReference type="SAM" id="MobiDB-lite"/>
    </source>
</evidence>
<evidence type="ECO:0000313" key="2">
    <source>
        <dbReference type="EMBL" id="KAK8789057.1"/>
    </source>
</evidence>
<comment type="caution">
    <text evidence="2">The sequence shown here is derived from an EMBL/GenBank/DDBJ whole genome shotgun (WGS) entry which is preliminary data.</text>
</comment>
<evidence type="ECO:0000313" key="3">
    <source>
        <dbReference type="Proteomes" id="UP001321473"/>
    </source>
</evidence>